<dbReference type="RefSeq" id="WP_137437831.1">
    <property type="nucleotide sequence ID" value="NZ_JANRHC010000003.1"/>
</dbReference>
<evidence type="ECO:0000256" key="1">
    <source>
        <dbReference type="SAM" id="MobiDB-lite"/>
    </source>
</evidence>
<dbReference type="AlphaFoldDB" id="A0A4U6QW43"/>
<dbReference type="InterPro" id="IPR029024">
    <property type="entry name" value="TerB-like"/>
</dbReference>
<accession>A0A4U6QW43</accession>
<evidence type="ECO:0000256" key="2">
    <source>
        <dbReference type="SAM" id="Phobius"/>
    </source>
</evidence>
<feature type="transmembrane region" description="Helical" evidence="2">
    <location>
        <begin position="64"/>
        <end position="82"/>
    </location>
</feature>
<dbReference type="Proteomes" id="UP000308488">
    <property type="component" value="Unassembled WGS sequence"/>
</dbReference>
<dbReference type="SUPFAM" id="SSF158682">
    <property type="entry name" value="TerB-like"/>
    <property type="match status" value="1"/>
</dbReference>
<keyword evidence="2" id="KW-1133">Transmembrane helix</keyword>
<evidence type="ECO:0000259" key="3">
    <source>
        <dbReference type="Pfam" id="PF05099"/>
    </source>
</evidence>
<keyword evidence="5" id="KW-1185">Reference proteome</keyword>
<evidence type="ECO:0000313" key="4">
    <source>
        <dbReference type="EMBL" id="TKV64472.1"/>
    </source>
</evidence>
<feature type="domain" description="Co-chaperone DjlA N-terminal" evidence="3">
    <location>
        <begin position="139"/>
        <end position="247"/>
    </location>
</feature>
<dbReference type="Pfam" id="PF05099">
    <property type="entry name" value="TerB"/>
    <property type="match status" value="1"/>
</dbReference>
<proteinExistence type="predicted"/>
<feature type="transmembrane region" description="Helical" evidence="2">
    <location>
        <begin position="88"/>
        <end position="106"/>
    </location>
</feature>
<keyword evidence="2" id="KW-0812">Transmembrane</keyword>
<comment type="caution">
    <text evidence="4">The sequence shown here is derived from an EMBL/GenBank/DDBJ whole genome shotgun (WGS) entry which is preliminary data.</text>
</comment>
<name>A0A4U6QW43_9GAMM</name>
<keyword evidence="2" id="KW-0472">Membrane</keyword>
<gene>
    <name evidence="4" type="ORF">FDP08_18935</name>
</gene>
<evidence type="ECO:0000313" key="5">
    <source>
        <dbReference type="Proteomes" id="UP000308488"/>
    </source>
</evidence>
<reference evidence="4 5" key="1">
    <citation type="submission" date="2019-05" db="EMBL/GenBank/DDBJ databases">
        <title>Marinobacter panjinensis sp. nov., a moderately halophilic bacterium isolated from sea tidal flat environment.</title>
        <authorList>
            <person name="Yang W."/>
            <person name="An M."/>
            <person name="He W."/>
            <person name="Luo X."/>
            <person name="Zhu L."/>
            <person name="Chen G."/>
            <person name="Zhang Y."/>
            <person name="Wang Y."/>
        </authorList>
    </citation>
    <scope>NUCLEOTIDE SEQUENCE [LARGE SCALE GENOMIC DNA]</scope>
    <source>
        <strain evidence="4 5">PJ-16</strain>
    </source>
</reference>
<dbReference type="EMBL" id="SZYH01000002">
    <property type="protein sequence ID" value="TKV64472.1"/>
    <property type="molecule type" value="Genomic_DNA"/>
</dbReference>
<dbReference type="Gene3D" id="1.10.3680.10">
    <property type="entry name" value="TerB-like"/>
    <property type="match status" value="1"/>
</dbReference>
<protein>
    <submittedName>
        <fullName evidence="4">TerB family tellurite resistance protein</fullName>
    </submittedName>
</protein>
<feature type="region of interest" description="Disordered" evidence="1">
    <location>
        <begin position="283"/>
        <end position="309"/>
    </location>
</feature>
<dbReference type="CDD" id="cd07177">
    <property type="entry name" value="terB_like"/>
    <property type="match status" value="1"/>
</dbReference>
<dbReference type="InterPro" id="IPR007791">
    <property type="entry name" value="DjlA_N"/>
</dbReference>
<feature type="compositionally biased region" description="Basic and acidic residues" evidence="1">
    <location>
        <begin position="296"/>
        <end position="309"/>
    </location>
</feature>
<sequence>MAQFEPSDGMQDVETVVRDPLRFKLKLDIGDQAYSSLRLKKYLLDSVDAANGAATGFIFAKSSLVASTFFAPSGFLGALGIGTAVTPVGWAIGAGVAGAGLSLIIGKRFVRGSSDRVKQIPDYINTPMDVLATGLFDMIATLGVKLAEIDGEFVQQERDFITRYFVEEWGYDPLFVQQGLKLIEEQSDQHSIEEITEQLARFKKANPDCNYRSMSREIITFLNGIAEADGYLDKREEMAAEKVEAIFEEINSITTTLSESARAGVEQVSRYGRFTLNGLGSGLNTTRKGLQRLKAQSREKLSRLRSKDR</sequence>
<dbReference type="OrthoDB" id="8881374at2"/>
<organism evidence="4 5">
    <name type="scientific">Marinobacter panjinensis</name>
    <dbReference type="NCBI Taxonomy" id="2576384"/>
    <lineage>
        <taxon>Bacteria</taxon>
        <taxon>Pseudomonadati</taxon>
        <taxon>Pseudomonadota</taxon>
        <taxon>Gammaproteobacteria</taxon>
        <taxon>Pseudomonadales</taxon>
        <taxon>Marinobacteraceae</taxon>
        <taxon>Marinobacter</taxon>
    </lineage>
</organism>